<dbReference type="SMART" id="SM00382">
    <property type="entry name" value="AAA"/>
    <property type="match status" value="1"/>
</dbReference>
<comment type="similarity">
    <text evidence="2">Belongs to the ABC transporter superfamily.</text>
</comment>
<dbReference type="Gene3D" id="3.40.50.300">
    <property type="entry name" value="P-loop containing nucleotide triphosphate hydrolases"/>
    <property type="match status" value="1"/>
</dbReference>
<protein>
    <submittedName>
        <fullName evidence="10">Energy-coupling factor transporter ATPase</fullName>
    </submittedName>
</protein>
<evidence type="ECO:0000256" key="5">
    <source>
        <dbReference type="ARBA" id="ARBA00022741"/>
    </source>
</evidence>
<dbReference type="EMBL" id="JAOTPO010000020">
    <property type="protein sequence ID" value="MDE5415789.1"/>
    <property type="molecule type" value="Genomic_DNA"/>
</dbReference>
<dbReference type="SUPFAM" id="SSF52540">
    <property type="entry name" value="P-loop containing nucleoside triphosphate hydrolases"/>
    <property type="match status" value="1"/>
</dbReference>
<keyword evidence="4" id="KW-1003">Cell membrane</keyword>
<comment type="subcellular location">
    <subcellularLocation>
        <location evidence="1">Cell membrane</location>
        <topology evidence="1">Peripheral membrane protein</topology>
    </subcellularLocation>
</comment>
<dbReference type="PROSITE" id="PS50893">
    <property type="entry name" value="ABC_TRANSPORTER_2"/>
    <property type="match status" value="1"/>
</dbReference>
<proteinExistence type="inferred from homology"/>
<gene>
    <name evidence="10" type="ORF">N7Z68_20785</name>
</gene>
<organism evidence="10 11">
    <name type="scientific">Alkalihalobacterium chitinilyticum</name>
    <dbReference type="NCBI Taxonomy" id="2980103"/>
    <lineage>
        <taxon>Bacteria</taxon>
        <taxon>Bacillati</taxon>
        <taxon>Bacillota</taxon>
        <taxon>Bacilli</taxon>
        <taxon>Bacillales</taxon>
        <taxon>Bacillaceae</taxon>
        <taxon>Alkalihalobacterium</taxon>
    </lineage>
</organism>
<evidence type="ECO:0000256" key="4">
    <source>
        <dbReference type="ARBA" id="ARBA00022475"/>
    </source>
</evidence>
<dbReference type="InterPro" id="IPR027417">
    <property type="entry name" value="P-loop_NTPase"/>
</dbReference>
<keyword evidence="11" id="KW-1185">Reference proteome</keyword>
<dbReference type="InterPro" id="IPR030947">
    <property type="entry name" value="EcfA_1"/>
</dbReference>
<sequence>MVDPIQIKDLTYKYDTDGEEVLKKISLTVKKGEWVAIIGHNGSGKSTLSRFLNGLLVPEAGEVIINGMDTRDEDKMWEIRKYVGLVFQNPENQLVGTTVKDDIAFGLENNGVPTMEMEERIRNSAEKVGIAHLLSEEPHRLSGGQKQRLAIAGIIAIQPSVIVLDESTSMLDPQGRKEVIQTVLHLRETENITVISITHDIDEASLADRILVMSDGEIVRDGAPEDILTDEEFLIDQSLDVPFSVKLQRYLLKEGINLNHVTLSLDDLVEELWKLKSNS</sequence>
<evidence type="ECO:0000256" key="3">
    <source>
        <dbReference type="ARBA" id="ARBA00022448"/>
    </source>
</evidence>
<evidence type="ECO:0000256" key="7">
    <source>
        <dbReference type="ARBA" id="ARBA00022967"/>
    </source>
</evidence>
<evidence type="ECO:0000313" key="11">
    <source>
        <dbReference type="Proteomes" id="UP001148125"/>
    </source>
</evidence>
<keyword evidence="7" id="KW-1278">Translocase</keyword>
<dbReference type="RefSeq" id="WP_275120378.1">
    <property type="nucleotide sequence ID" value="NZ_JAOTPO010000020.1"/>
</dbReference>
<evidence type="ECO:0000313" key="10">
    <source>
        <dbReference type="EMBL" id="MDE5415789.1"/>
    </source>
</evidence>
<dbReference type="Proteomes" id="UP001148125">
    <property type="component" value="Unassembled WGS sequence"/>
</dbReference>
<keyword evidence="3" id="KW-0813">Transport</keyword>
<dbReference type="PROSITE" id="PS00211">
    <property type="entry name" value="ABC_TRANSPORTER_1"/>
    <property type="match status" value="1"/>
</dbReference>
<dbReference type="Pfam" id="PF00005">
    <property type="entry name" value="ABC_tran"/>
    <property type="match status" value="1"/>
</dbReference>
<comment type="caution">
    <text evidence="10">The sequence shown here is derived from an EMBL/GenBank/DDBJ whole genome shotgun (WGS) entry which is preliminary data.</text>
</comment>
<feature type="domain" description="ABC transporter" evidence="9">
    <location>
        <begin position="5"/>
        <end position="240"/>
    </location>
</feature>
<evidence type="ECO:0000256" key="6">
    <source>
        <dbReference type="ARBA" id="ARBA00022840"/>
    </source>
</evidence>
<dbReference type="InterPro" id="IPR003439">
    <property type="entry name" value="ABC_transporter-like_ATP-bd"/>
</dbReference>
<dbReference type="PANTHER" id="PTHR43553">
    <property type="entry name" value="HEAVY METAL TRANSPORTER"/>
    <property type="match status" value="1"/>
</dbReference>
<dbReference type="NCBIfam" id="NF010167">
    <property type="entry name" value="PRK13648.1"/>
    <property type="match status" value="1"/>
</dbReference>
<dbReference type="InterPro" id="IPR050095">
    <property type="entry name" value="ECF_ABC_transporter_ATP-bd"/>
</dbReference>
<name>A0ABT5VK21_9BACI</name>
<keyword evidence="6" id="KW-0067">ATP-binding</keyword>
<keyword evidence="8" id="KW-0472">Membrane</keyword>
<dbReference type="InterPro" id="IPR017871">
    <property type="entry name" value="ABC_transporter-like_CS"/>
</dbReference>
<dbReference type="PANTHER" id="PTHR43553:SF24">
    <property type="entry name" value="ENERGY-COUPLING FACTOR TRANSPORTER ATP-BINDING PROTEIN ECFA1"/>
    <property type="match status" value="1"/>
</dbReference>
<dbReference type="InterPro" id="IPR003593">
    <property type="entry name" value="AAA+_ATPase"/>
</dbReference>
<keyword evidence="5" id="KW-0547">Nucleotide-binding</keyword>
<accession>A0ABT5VK21</accession>
<evidence type="ECO:0000256" key="1">
    <source>
        <dbReference type="ARBA" id="ARBA00004202"/>
    </source>
</evidence>
<evidence type="ECO:0000259" key="9">
    <source>
        <dbReference type="PROSITE" id="PS50893"/>
    </source>
</evidence>
<evidence type="ECO:0000256" key="8">
    <source>
        <dbReference type="ARBA" id="ARBA00023136"/>
    </source>
</evidence>
<dbReference type="InterPro" id="IPR015856">
    <property type="entry name" value="ABC_transpr_CbiO/EcfA_su"/>
</dbReference>
<evidence type="ECO:0000256" key="2">
    <source>
        <dbReference type="ARBA" id="ARBA00005417"/>
    </source>
</evidence>
<dbReference type="CDD" id="cd03225">
    <property type="entry name" value="ABC_cobalt_CbiO_domain1"/>
    <property type="match status" value="1"/>
</dbReference>
<dbReference type="NCBIfam" id="TIGR04520">
    <property type="entry name" value="ECF_ATPase_1"/>
    <property type="match status" value="1"/>
</dbReference>
<reference evidence="10" key="1">
    <citation type="submission" date="2024-05" db="EMBL/GenBank/DDBJ databases">
        <title>Alkalihalobacillus sp. strain MEB203 novel alkaliphilic bacterium from Lonar Lake, India.</title>
        <authorList>
            <person name="Joshi A."/>
            <person name="Thite S."/>
            <person name="Mengade P."/>
        </authorList>
    </citation>
    <scope>NUCLEOTIDE SEQUENCE</scope>
    <source>
        <strain evidence="10">MEB 203</strain>
    </source>
</reference>